<dbReference type="VEuPathDB" id="CryptoDB:Cvel_4837"/>
<feature type="compositionally biased region" description="Pro residues" evidence="1">
    <location>
        <begin position="2628"/>
        <end position="2641"/>
    </location>
</feature>
<feature type="compositionally biased region" description="Basic and acidic residues" evidence="1">
    <location>
        <begin position="1021"/>
        <end position="1030"/>
    </location>
</feature>
<feature type="compositionally biased region" description="Gly residues" evidence="1">
    <location>
        <begin position="348"/>
        <end position="373"/>
    </location>
</feature>
<reference evidence="2" key="1">
    <citation type="submission" date="2014-11" db="EMBL/GenBank/DDBJ databases">
        <authorList>
            <person name="Otto D Thomas"/>
            <person name="Naeem Raeece"/>
        </authorList>
    </citation>
    <scope>NUCLEOTIDE SEQUENCE</scope>
</reference>
<dbReference type="PANTHER" id="PTHR23336">
    <property type="entry name" value="ZINC FINGER CW-TYPE COILED-COIL DOMAIN PROTEIN 3"/>
    <property type="match status" value="1"/>
</dbReference>
<feature type="compositionally biased region" description="Basic and acidic residues" evidence="1">
    <location>
        <begin position="852"/>
        <end position="863"/>
    </location>
</feature>
<feature type="compositionally biased region" description="Low complexity" evidence="1">
    <location>
        <begin position="1953"/>
        <end position="1972"/>
    </location>
</feature>
<feature type="compositionally biased region" description="Low complexity" evidence="1">
    <location>
        <begin position="2664"/>
        <end position="2679"/>
    </location>
</feature>
<feature type="compositionally biased region" description="Pro residues" evidence="1">
    <location>
        <begin position="1390"/>
        <end position="1400"/>
    </location>
</feature>
<feature type="compositionally biased region" description="Basic and acidic residues" evidence="1">
    <location>
        <begin position="2220"/>
        <end position="2242"/>
    </location>
</feature>
<feature type="region of interest" description="Disordered" evidence="1">
    <location>
        <begin position="1750"/>
        <end position="1772"/>
    </location>
</feature>
<feature type="compositionally biased region" description="Basic residues" evidence="1">
    <location>
        <begin position="2071"/>
        <end position="2086"/>
    </location>
</feature>
<feature type="compositionally biased region" description="Low complexity" evidence="1">
    <location>
        <begin position="1401"/>
        <end position="1414"/>
    </location>
</feature>
<feature type="compositionally biased region" description="Gly residues" evidence="1">
    <location>
        <begin position="1426"/>
        <end position="1436"/>
    </location>
</feature>
<name>A0A0G4GKR2_9ALVE</name>
<evidence type="ECO:0000313" key="2">
    <source>
        <dbReference type="EMBL" id="CEM30629.1"/>
    </source>
</evidence>
<feature type="compositionally biased region" description="Gly residues" evidence="1">
    <location>
        <begin position="952"/>
        <end position="963"/>
    </location>
</feature>
<feature type="region of interest" description="Disordered" evidence="1">
    <location>
        <begin position="339"/>
        <end position="384"/>
    </location>
</feature>
<feature type="compositionally biased region" description="Basic and acidic residues" evidence="1">
    <location>
        <begin position="3024"/>
        <end position="3033"/>
    </location>
</feature>
<organism evidence="2">
    <name type="scientific">Chromera velia CCMP2878</name>
    <dbReference type="NCBI Taxonomy" id="1169474"/>
    <lineage>
        <taxon>Eukaryota</taxon>
        <taxon>Sar</taxon>
        <taxon>Alveolata</taxon>
        <taxon>Colpodellida</taxon>
        <taxon>Chromeraceae</taxon>
        <taxon>Chromera</taxon>
    </lineage>
</organism>
<feature type="region of interest" description="Disordered" evidence="1">
    <location>
        <begin position="111"/>
        <end position="187"/>
    </location>
</feature>
<dbReference type="Gene3D" id="3.30.565.10">
    <property type="entry name" value="Histidine kinase-like ATPase, C-terminal domain"/>
    <property type="match status" value="1"/>
</dbReference>
<feature type="region of interest" description="Disordered" evidence="1">
    <location>
        <begin position="949"/>
        <end position="1044"/>
    </location>
</feature>
<feature type="compositionally biased region" description="Basic and acidic residues" evidence="1">
    <location>
        <begin position="2898"/>
        <end position="2912"/>
    </location>
</feature>
<dbReference type="PANTHER" id="PTHR23336:SF76">
    <property type="entry name" value="MORC S5 DOMAIN-CONTAINING PROTEIN"/>
    <property type="match status" value="1"/>
</dbReference>
<protein>
    <recommendedName>
        <fullName evidence="3">CW-type domain-containing protein</fullName>
    </recommendedName>
</protein>
<feature type="compositionally biased region" description="Low complexity" evidence="1">
    <location>
        <begin position="1332"/>
        <end position="1341"/>
    </location>
</feature>
<dbReference type="InterPro" id="IPR045261">
    <property type="entry name" value="MORC_ATPase"/>
</dbReference>
<feature type="region of interest" description="Disordered" evidence="1">
    <location>
        <begin position="2873"/>
        <end position="3038"/>
    </location>
</feature>
<feature type="region of interest" description="Disordered" evidence="1">
    <location>
        <begin position="2784"/>
        <end position="2834"/>
    </location>
</feature>
<feature type="compositionally biased region" description="Low complexity" evidence="1">
    <location>
        <begin position="2381"/>
        <end position="2400"/>
    </location>
</feature>
<dbReference type="SUPFAM" id="SSF55874">
    <property type="entry name" value="ATPase domain of HSP90 chaperone/DNA topoisomerase II/histidine kinase"/>
    <property type="match status" value="1"/>
</dbReference>
<feature type="compositionally biased region" description="Low complexity" evidence="1">
    <location>
        <begin position="2915"/>
        <end position="2941"/>
    </location>
</feature>
<proteinExistence type="predicted"/>
<feature type="compositionally biased region" description="Low complexity" evidence="1">
    <location>
        <begin position="2522"/>
        <end position="2571"/>
    </location>
</feature>
<feature type="compositionally biased region" description="Gly residues" evidence="1">
    <location>
        <begin position="1872"/>
        <end position="1884"/>
    </location>
</feature>
<feature type="region of interest" description="Disordered" evidence="1">
    <location>
        <begin position="2374"/>
        <end position="2702"/>
    </location>
</feature>
<feature type="compositionally biased region" description="Pro residues" evidence="1">
    <location>
        <begin position="2443"/>
        <end position="2474"/>
    </location>
</feature>
<feature type="compositionally biased region" description="Low complexity" evidence="1">
    <location>
        <begin position="2475"/>
        <end position="2497"/>
    </location>
</feature>
<dbReference type="GO" id="GO:0016887">
    <property type="term" value="F:ATP hydrolysis activity"/>
    <property type="evidence" value="ECO:0007669"/>
    <property type="project" value="InterPro"/>
</dbReference>
<feature type="region of interest" description="Disordered" evidence="1">
    <location>
        <begin position="818"/>
        <end position="904"/>
    </location>
</feature>
<feature type="compositionally biased region" description="Gly residues" evidence="1">
    <location>
        <begin position="2793"/>
        <end position="2803"/>
    </location>
</feature>
<dbReference type="Gene3D" id="2.120.10.80">
    <property type="entry name" value="Kelch-type beta propeller"/>
    <property type="match status" value="1"/>
</dbReference>
<dbReference type="GO" id="GO:0005634">
    <property type="term" value="C:nucleus"/>
    <property type="evidence" value="ECO:0007669"/>
    <property type="project" value="TreeGrafter"/>
</dbReference>
<feature type="compositionally biased region" description="Low complexity" evidence="1">
    <location>
        <begin position="2961"/>
        <end position="2986"/>
    </location>
</feature>
<evidence type="ECO:0008006" key="3">
    <source>
        <dbReference type="Google" id="ProtNLM"/>
    </source>
</evidence>
<feature type="compositionally biased region" description="Pro residues" evidence="1">
    <location>
        <begin position="2579"/>
        <end position="2599"/>
    </location>
</feature>
<dbReference type="InterPro" id="IPR015915">
    <property type="entry name" value="Kelch-typ_b-propeller"/>
</dbReference>
<gene>
    <name evidence="2" type="ORF">Cvel_4837</name>
</gene>
<feature type="region of interest" description="Disordered" evidence="1">
    <location>
        <begin position="482"/>
        <end position="524"/>
    </location>
</feature>
<dbReference type="InterPro" id="IPR036890">
    <property type="entry name" value="HATPase_C_sf"/>
</dbReference>
<dbReference type="PRINTS" id="PR01217">
    <property type="entry name" value="PRICHEXTENSN"/>
</dbReference>
<feature type="compositionally biased region" description="Basic residues" evidence="1">
    <location>
        <begin position="1010"/>
        <end position="1020"/>
    </location>
</feature>
<feature type="compositionally biased region" description="Gly residues" evidence="1">
    <location>
        <begin position="2812"/>
        <end position="2825"/>
    </location>
</feature>
<feature type="compositionally biased region" description="Pro residues" evidence="1">
    <location>
        <begin position="2688"/>
        <end position="2702"/>
    </location>
</feature>
<feature type="compositionally biased region" description="Basic and acidic residues" evidence="1">
    <location>
        <begin position="1892"/>
        <end position="1912"/>
    </location>
</feature>
<feature type="compositionally biased region" description="Basic and acidic residues" evidence="1">
    <location>
        <begin position="1925"/>
        <end position="1936"/>
    </location>
</feature>
<dbReference type="EMBL" id="CDMZ01001314">
    <property type="protein sequence ID" value="CEM30629.1"/>
    <property type="molecule type" value="Genomic_DNA"/>
</dbReference>
<feature type="compositionally biased region" description="Basic and acidic residues" evidence="1">
    <location>
        <begin position="2942"/>
        <end position="2956"/>
    </location>
</feature>
<feature type="compositionally biased region" description="Basic and acidic residues" evidence="1">
    <location>
        <begin position="875"/>
        <end position="898"/>
    </location>
</feature>
<sequence length="3167" mass="334591">MEVDSPQGSLDGPVWFHNTQTMTLVVAPDIIHSDDDISNCAAVPFTEEDIEVIVYYSHHSDDRRIVAVNFNKSQLNETEALNVYTVHATGWQQRLSGGAFGLADKKRRGAQSSASFVGRHGPSGSLPSFLPPPRAGGEGPTSAATVHRRRRVEREKEKEPHGGSAAAAAAAALKWESSQTLPPDDGRPPFTRVTALEFLHSLCRSDGWGVLRESAKQEIAVQLQAWAEGEVTLDAVSRLLFSRMGPDALRQVLRSIAASQIGGAPVDPLDRERERERSRLYKMVGGMLGGGGADGSRSDIQARGHGTFKQTNLAARLEDERFSKGLKQYKELASKGINSSSSAAAAAGGPGVGPGGGGRGGPAPLGGSAGRGARGQVKAERDRDADGLETVRIDVLKPLDLRSESLRALKAVKRLAARGPQFMSRATSRGPGSAWTGERMLLQCGHWQRMHHFPLDCAFGHTFLRDGHRLLTFCPTRRDADDLDEREENDGGIRGAFPALAGAGAQTQTRSRSPDGDGPPLQVGSESRFANVTAVDLRSSAAASAACSGALPPSLPHAAVCLVKTPPLREVFRDGDWEDGGNPFEYSGGGVWGDAPAWVQGGRLAGCHREGSGLRMCMVGASPDEDARAESKYGSGTVGGGSLYVWLLAIDTDRNRRWWYRLDGRGIAPCSRHGHRILPFPPPSSHALAHSDGGDLPVTSHVIVFGGSVSVTVSPPTPAAAAAAAEIGQSQTELAGEAAGSSFPGGGGEYLIPQKYFFNDLWTFHLDSCTWCKVDVQMPWQNPSSSFAGQHGWIAPPGRELHSMTWVSFQEFVVFGGVGSPSQRKGPGRPRISSRVMREREKRSTQAHGGQHGHEGEEGHDTDGDVDMINGGQDSVRERGERVAAGKKAEEEKDDHVDSSSSSTDLWMQHLADVWICRIEEETPVRDSVSLVATWKRLDSGISGPSAPWWSSGGGSHGSGLGAGAPSPKSHGFDGPDSGSEAERERLRTGSNWRKARPVPRCAHTATFVWRRRPRSTHPRSSREERRASRTGDGTRVGDGLAVPNASKSDLRSVYVERLLVIIGGETDKRSASGRFKGPKPVRHWNGETWVEPETQKQWDDDTSGYDYLCLVDQISVFSLDTHQWWEMNPGYSTDCFPLKFRPRAGHAACLLYVHLPTARLLEGDAGGGALPKAAAESEGEGGAPVILIHGGYDETGLLPDCWALSLAGALVREPILKDARLAVTANSGPVPPLHLSAFAVAERGEEVEAALFADASGFLFEEPFRHTEPFISLQQRRHQRELRKRVAKKLACQWDVAKSKFLLRKYLNYMQATDDPLLEPFRDRHAPPAPADGAGMGAPMDPDRDGGGAGGTNETDESRNLPRAVGAVAASPSRDQEKEGGVGGTAASPKPPTVPPHSPRPSTRGAAAAASSSPFPPPSPTPGGAAPGGGDGDLSGGRPPLNTADVLEKFLNAKRSCIYEDPTPFTQWLHATGGIELPKECMRALEENEWSTLYATAQRRHVQWREQRMAEKAGLALSGRVMTANLPQILASTSPRQWPFGAIGHLVDNALSRDVNAECVYIRGLTSLIHYRCLVVEDNGRGMTPGKVTTLLRSFGRTDPFVAAREALTRPRTTGSAVAEFGLGFKMAVGRLGNGCLVMSRTAKRLTVGLFSSQLLLDCDLKDVQAPMLSLSVEAGVSEFPPKALRTMIGKYAPFAPDELVVEVQRLLLKSRGTRLIFFGLRRDVDGFGFMRKTAVLLKARDLPPDRVNKKMISESDRQRERRKREREEREKAVRVAAAARAATTVPRASPPLVLPSVPLLTGDDEAPVFPAAAAVQASLSAAPAPAGQIESGGDADVSMQDVGGEGDGQKGTKRKRGDGTGGEASPSSATGGGEGQPGGSLSGGKSAKQVKREDEEVEAGKGEGQAKEGEAVPNGGVEGDGGVQKEAEQPKENGKNQGDSPSGPFGALMNSAPASPSFGGSSPAAAPSGAADKDAAGRGESGEVEKGEDEDTEMQQADVGALPSPVAQAFQRKPNLTIQIPQIKVTTEAGASAPPAPEREESQGAGVSAPQSPATAGGPNPPLSPGVFRRGRGRPPKDPVKRKRQWMEQARSMYPNATEEELNDLYIQTGGGKGSPSPTPSPSPQLANAQPSSSLGKSGSVVAAAAAAVAAAEGGAVTRKGPQSSPLPSATPLSQKPPGSPFPPGGVARGARREWTVGDRGVAADKGKQTRAHTRAQAAEEKNRREKLRGVEPGKGDRSVSGHAGGFRGRGTAADFVVSPREVPLRWNPSQPNVVDQDRASLDFIIDALASGGGGMQGSSAVPLRFPPDEFPFWRDHQGSIDYNLSTYLCWLYCFSQRSIFVGDGQAAPLYDPDGEKTRFFHPLHNLYVQRRNVKKKQQQQQSAAAAAAGMPQPGQQSLFGQAPHVAYGPSPSPSPRHFPPEAPGAPGMLPGMPPGGAAGIPPPPPGGMPPPPPPPPAPHPVPPPFLPPPQQPDQSPESASASAAQQQTTETAAGDPPPPAEPPQTSSEPQPAAAPPQAPEEAAATGSAPEAPPSETAPMEDVPASSSSQAPQPEAQQPTEAQPEAASAKPVKLEDPPPTSDPSAPSQPPAAEPPQPESGADSSAAPAPPSQPVQLPQTSEVIKQPTPPPRPPPPPPALPGQAPGRSPPWPPVPPPLPPIPTTMQPPGAPSRGAPSPTSMNVHPFARPPPHFPPHAPGSAPPVFTSPYPPFVQPQDAHVVYPNAAYASPPMQMAAPHRGAPSPLRPATPHMGIPMPPHMMGDPSQSAYPQVPPPMHGGMMGGPRGPPPGAPHGGMGGMGGDGGDKSAEGFMGGTGRDVRGPGGTNAQLRAASPTASLYQVVRRQLHNMVENPFISDPREFAQGAWLLMGTLNKGDSPEKEKQQQQGGEVHGQEGSSAEKDKEIQKVKTEAGEEAGPTEATAAAAAASPSVPSASSSVGETRQEKEDKEKGKESGDVEMGDAPASSSASSGDAQQPQAATGTEASAGGGDVAMEATGGGDERAGTAAGLKESGAMPSPGSAPQKEKEEAEKEKRKKVKQTIRDCTFCETGILMYYNGRLINRLDVPFPAPPEFHNDFMRAGGEGYEEVPPVTCLIGVPSWLVPAPDKQQFSIQHSVTFQNFRTSVLRVVAQYLKVHKDPVALEAFREGRKKAFEELDWMSMLDVQR</sequence>
<feature type="compositionally biased region" description="Polar residues" evidence="1">
    <location>
        <begin position="2615"/>
        <end position="2624"/>
    </location>
</feature>
<evidence type="ECO:0000256" key="1">
    <source>
        <dbReference type="SAM" id="MobiDB-lite"/>
    </source>
</evidence>
<feature type="compositionally biased region" description="Polar residues" evidence="1">
    <location>
        <begin position="2163"/>
        <end position="2176"/>
    </location>
</feature>
<feature type="compositionally biased region" description="Basic and acidic residues" evidence="1">
    <location>
        <begin position="1973"/>
        <end position="1987"/>
    </location>
</feature>
<feature type="compositionally biased region" description="Basic and acidic residues" evidence="1">
    <location>
        <begin position="152"/>
        <end position="161"/>
    </location>
</feature>
<feature type="compositionally biased region" description="Low complexity" evidence="1">
    <location>
        <begin position="2134"/>
        <end position="2159"/>
    </location>
</feature>
<feature type="compositionally biased region" description="Pro residues" evidence="1">
    <location>
        <begin position="2648"/>
        <end position="2663"/>
    </location>
</feature>
<accession>A0A0G4GKR2</accession>
<feature type="compositionally biased region" description="Basic and acidic residues" evidence="1">
    <location>
        <begin position="2193"/>
        <end position="2210"/>
    </location>
</feature>
<feature type="region of interest" description="Disordered" evidence="1">
    <location>
        <begin position="1826"/>
        <end position="2248"/>
    </location>
</feature>
<feature type="region of interest" description="Disordered" evidence="1">
    <location>
        <begin position="1319"/>
        <end position="1442"/>
    </location>
</feature>
<feature type="compositionally biased region" description="Pro residues" evidence="1">
    <location>
        <begin position="2413"/>
        <end position="2426"/>
    </location>
</feature>